<protein>
    <submittedName>
        <fullName evidence="3">Unannotated protein</fullName>
    </submittedName>
</protein>
<evidence type="ECO:0000313" key="3">
    <source>
        <dbReference type="EMBL" id="CAB4754296.1"/>
    </source>
</evidence>
<name>A0A6J6U4A0_9ZZZZ</name>
<evidence type="ECO:0000259" key="2">
    <source>
        <dbReference type="Pfam" id="PF18317"/>
    </source>
</evidence>
<feature type="domain" description="Shikimate dehydrogenase substrate binding N-terminal" evidence="1">
    <location>
        <begin position="6"/>
        <end position="87"/>
    </location>
</feature>
<dbReference type="GO" id="GO:0005829">
    <property type="term" value="C:cytosol"/>
    <property type="evidence" value="ECO:0007669"/>
    <property type="project" value="TreeGrafter"/>
</dbReference>
<dbReference type="GO" id="GO:0019632">
    <property type="term" value="P:shikimate metabolic process"/>
    <property type="evidence" value="ECO:0007669"/>
    <property type="project" value="TreeGrafter"/>
</dbReference>
<dbReference type="InterPro" id="IPR036291">
    <property type="entry name" value="NAD(P)-bd_dom_sf"/>
</dbReference>
<dbReference type="InterPro" id="IPR022893">
    <property type="entry name" value="Shikimate_DH_fam"/>
</dbReference>
<dbReference type="CDD" id="cd01065">
    <property type="entry name" value="NAD_bind_Shikimate_DH"/>
    <property type="match status" value="1"/>
</dbReference>
<dbReference type="Gene3D" id="3.40.50.10860">
    <property type="entry name" value="Leucine Dehydrogenase, chain A, domain 1"/>
    <property type="match status" value="1"/>
</dbReference>
<reference evidence="3" key="1">
    <citation type="submission" date="2020-05" db="EMBL/GenBank/DDBJ databases">
        <authorList>
            <person name="Chiriac C."/>
            <person name="Salcher M."/>
            <person name="Ghai R."/>
            <person name="Kavagutti S V."/>
        </authorList>
    </citation>
    <scope>NUCLEOTIDE SEQUENCE</scope>
</reference>
<dbReference type="GO" id="GO:0004764">
    <property type="term" value="F:shikimate 3-dehydrogenase (NADP+) activity"/>
    <property type="evidence" value="ECO:0007669"/>
    <property type="project" value="InterPro"/>
</dbReference>
<organism evidence="3">
    <name type="scientific">freshwater metagenome</name>
    <dbReference type="NCBI Taxonomy" id="449393"/>
    <lineage>
        <taxon>unclassified sequences</taxon>
        <taxon>metagenomes</taxon>
        <taxon>ecological metagenomes</taxon>
    </lineage>
</organism>
<dbReference type="Gene3D" id="3.40.50.720">
    <property type="entry name" value="NAD(P)-binding Rossmann-like Domain"/>
    <property type="match status" value="1"/>
</dbReference>
<gene>
    <name evidence="3" type="ORF">UFOPK2786_01457</name>
</gene>
<dbReference type="Pfam" id="PF08501">
    <property type="entry name" value="Shikimate_dh_N"/>
    <property type="match status" value="1"/>
</dbReference>
<feature type="domain" description="SDH C-terminal" evidence="2">
    <location>
        <begin position="231"/>
        <end position="260"/>
    </location>
</feature>
<dbReference type="InterPro" id="IPR041121">
    <property type="entry name" value="SDH_C"/>
</dbReference>
<dbReference type="GO" id="GO:0050661">
    <property type="term" value="F:NADP binding"/>
    <property type="evidence" value="ECO:0007669"/>
    <property type="project" value="TreeGrafter"/>
</dbReference>
<accession>A0A6J6U4A0</accession>
<dbReference type="SUPFAM" id="SSF53223">
    <property type="entry name" value="Aminoacid dehydrogenase-like, N-terminal domain"/>
    <property type="match status" value="1"/>
</dbReference>
<sequence length="268" mass="28244">MKRAGVLGSPIAHSLSPALHRAAYSALGLDWTYDSYDVTEAELPAFVGELDGDWAGLSLTMPLKSAVIPLLDEVDEVAGLIMSVNTVLPFGDGWRGTNTDVFGIVRSLTARLTEAPRHATVLGAGATARSAIAALAELDVRDVLIVARRSEAAADLVRLASSFGLTGHAKSFEPSRELLARDIVISTLPGSVAEPWAALAREAQGTLLDASYHPWPTPMAGAWPSDRVASGRDMLLWQAVRQVELMTGQRAPVDAMAAALPPLSTGTA</sequence>
<dbReference type="InterPro" id="IPR013708">
    <property type="entry name" value="Shikimate_DH-bd_N"/>
</dbReference>
<dbReference type="EMBL" id="CAEZYW010000256">
    <property type="protein sequence ID" value="CAB4754296.1"/>
    <property type="molecule type" value="Genomic_DNA"/>
</dbReference>
<proteinExistence type="predicted"/>
<dbReference type="Pfam" id="PF18317">
    <property type="entry name" value="SDH_C"/>
    <property type="match status" value="1"/>
</dbReference>
<dbReference type="AlphaFoldDB" id="A0A6J6U4A0"/>
<dbReference type="GO" id="GO:0009423">
    <property type="term" value="P:chorismate biosynthetic process"/>
    <property type="evidence" value="ECO:0007669"/>
    <property type="project" value="TreeGrafter"/>
</dbReference>
<dbReference type="PANTHER" id="PTHR21089:SF1">
    <property type="entry name" value="BIFUNCTIONAL 3-DEHYDROQUINATE DEHYDRATASE_SHIKIMATE DEHYDROGENASE, CHLOROPLASTIC"/>
    <property type="match status" value="1"/>
</dbReference>
<evidence type="ECO:0000259" key="1">
    <source>
        <dbReference type="Pfam" id="PF08501"/>
    </source>
</evidence>
<dbReference type="SUPFAM" id="SSF51735">
    <property type="entry name" value="NAD(P)-binding Rossmann-fold domains"/>
    <property type="match status" value="1"/>
</dbReference>
<dbReference type="InterPro" id="IPR046346">
    <property type="entry name" value="Aminoacid_DH-like_N_sf"/>
</dbReference>
<dbReference type="NCBIfam" id="NF001311">
    <property type="entry name" value="PRK00258.1-3"/>
    <property type="match status" value="1"/>
</dbReference>
<dbReference type="PANTHER" id="PTHR21089">
    <property type="entry name" value="SHIKIMATE DEHYDROGENASE"/>
    <property type="match status" value="1"/>
</dbReference>